<feature type="transmembrane region" description="Helical" evidence="9">
    <location>
        <begin position="151"/>
        <end position="171"/>
    </location>
</feature>
<dbReference type="GO" id="GO:0005283">
    <property type="term" value="F:amino acid:sodium symporter activity"/>
    <property type="evidence" value="ECO:0007669"/>
    <property type="project" value="InterPro"/>
</dbReference>
<evidence type="ECO:0000256" key="4">
    <source>
        <dbReference type="ARBA" id="ARBA00022475"/>
    </source>
</evidence>
<feature type="transmembrane region" description="Helical" evidence="9">
    <location>
        <begin position="416"/>
        <end position="437"/>
    </location>
</feature>
<dbReference type="InterPro" id="IPR001463">
    <property type="entry name" value="Na/Ala_symport"/>
</dbReference>
<feature type="transmembrane region" description="Helical" evidence="9">
    <location>
        <begin position="216"/>
        <end position="238"/>
    </location>
</feature>
<keyword evidence="7 9" id="KW-1133">Transmembrane helix</keyword>
<feature type="transmembrane region" description="Helical" evidence="9">
    <location>
        <begin position="61"/>
        <end position="88"/>
    </location>
</feature>
<dbReference type="PRINTS" id="PR00175">
    <property type="entry name" value="NAALASMPORT"/>
</dbReference>
<keyword evidence="8 9" id="KW-0472">Membrane</keyword>
<keyword evidence="5 9" id="KW-0812">Transmembrane</keyword>
<evidence type="ECO:0000313" key="10">
    <source>
        <dbReference type="EMBL" id="WGZ90231.1"/>
    </source>
</evidence>
<feature type="transmembrane region" description="Helical" evidence="9">
    <location>
        <begin position="183"/>
        <end position="204"/>
    </location>
</feature>
<dbReference type="KEGG" id="tdu:QJT80_12075"/>
<proteinExistence type="inferred from homology"/>
<feature type="transmembrane region" description="Helical" evidence="9">
    <location>
        <begin position="250"/>
        <end position="269"/>
    </location>
</feature>
<feature type="transmembrane region" description="Helical" evidence="9">
    <location>
        <begin position="304"/>
        <end position="331"/>
    </location>
</feature>
<accession>A0AA95H3I8</accession>
<keyword evidence="9" id="KW-0997">Cell inner membrane</keyword>
<gene>
    <name evidence="10" type="ORF">QJT80_12075</name>
</gene>
<comment type="similarity">
    <text evidence="2 9">Belongs to the alanine or glycine:cation symporter (AGCS) (TC 2.A.25) family.</text>
</comment>
<name>A0AA95H3I8_9GAMM</name>
<feature type="transmembrane region" description="Helical" evidence="9">
    <location>
        <begin position="386"/>
        <end position="404"/>
    </location>
</feature>
<organism evidence="10">
    <name type="scientific">Candidatus Thiocaldithrix dubininis</name>
    <dbReference type="NCBI Taxonomy" id="3080823"/>
    <lineage>
        <taxon>Bacteria</taxon>
        <taxon>Pseudomonadati</taxon>
        <taxon>Pseudomonadota</taxon>
        <taxon>Gammaproteobacteria</taxon>
        <taxon>Thiotrichales</taxon>
        <taxon>Thiotrichaceae</taxon>
        <taxon>Candidatus Thiocaldithrix</taxon>
    </lineage>
</organism>
<sequence length="449" mass="47259">MDAVNAVINDINNLAWGPPMLILLGITGIYLTVGLNFLPLRKIGYAFRLMFKNESKGAGEISPTSALMTALAATVGTGNIAGVATAIAMGGPGAVFYMWLIALVGMATKYAEAVCAVQYRETDAEGKHVGGPMYYLKNGVGATMPKLGNTLAYMFAIFGAIAAFGIGNGAQVHSMADVLKTDFGVPAYITGIATAALVGFVILGGIQRIADFSSKLVPAMIFLYMGGAFIVLAVNYAQIPAAFALIFDHAFNPTAAIGGFAGATVAAAIRYGVARGVFSNESGLGSAAIPHGAAQTNDPVRQGYIAMLGTFIDTIIVCTLTALCILTSGAWTSGATGAPLTSMAFANSFAGGNYVVAISLAIFAFTTLLGWSYYGERCWQFLFKEKSVMIYRVLWVVAILWFANQKIDFIWNLSDTLNGLMAIPNVIGLLILSPVIFKLTKAYQAKHST</sequence>
<reference evidence="10" key="1">
    <citation type="journal article" date="2023" name="Int. J. Mol. Sci.">
        <title>Metagenomics Revealed a New Genus 'Candidatus Thiocaldithrix dubininis' gen. nov., sp. nov. and a New Species 'Candidatus Thiothrix putei' sp. nov. in the Family Thiotrichaceae, Some Members of Which Have Traits of Both Na+- and H+-Motive Energetics.</title>
        <authorList>
            <person name="Ravin N.V."/>
            <person name="Muntyan M.S."/>
            <person name="Smolyakov D.D."/>
            <person name="Rudenko T.S."/>
            <person name="Beletsky A.V."/>
            <person name="Mardanov A.V."/>
            <person name="Grabovich M.Y."/>
        </authorList>
    </citation>
    <scope>NUCLEOTIDE SEQUENCE</scope>
    <source>
        <strain evidence="10">GKL-01</strain>
    </source>
</reference>
<evidence type="ECO:0000256" key="6">
    <source>
        <dbReference type="ARBA" id="ARBA00022847"/>
    </source>
</evidence>
<protein>
    <submittedName>
        <fullName evidence="10">Sodium:alanine symporter family protein</fullName>
    </submittedName>
</protein>
<evidence type="ECO:0000256" key="1">
    <source>
        <dbReference type="ARBA" id="ARBA00004651"/>
    </source>
</evidence>
<evidence type="ECO:0000256" key="3">
    <source>
        <dbReference type="ARBA" id="ARBA00022448"/>
    </source>
</evidence>
<evidence type="ECO:0000256" key="8">
    <source>
        <dbReference type="ARBA" id="ARBA00023136"/>
    </source>
</evidence>
<comment type="subcellular location">
    <subcellularLocation>
        <location evidence="9">Cell inner membrane</location>
        <topology evidence="9">Multi-pass membrane protein</topology>
    </subcellularLocation>
    <subcellularLocation>
        <location evidence="1">Cell membrane</location>
        <topology evidence="1">Multi-pass membrane protein</topology>
    </subcellularLocation>
</comment>
<keyword evidence="6 9" id="KW-0769">Symport</keyword>
<dbReference type="Gene3D" id="1.20.1740.10">
    <property type="entry name" value="Amino acid/polyamine transporter I"/>
    <property type="match status" value="1"/>
</dbReference>
<dbReference type="EMBL" id="CP124755">
    <property type="protein sequence ID" value="WGZ90231.1"/>
    <property type="molecule type" value="Genomic_DNA"/>
</dbReference>
<dbReference type="PANTHER" id="PTHR30330:SF3">
    <property type="entry name" value="TRANSCRIPTIONAL REGULATOR, LRP FAMILY"/>
    <property type="match status" value="1"/>
</dbReference>
<dbReference type="Pfam" id="PF01235">
    <property type="entry name" value="Na_Ala_symp"/>
    <property type="match status" value="1"/>
</dbReference>
<evidence type="ECO:0000256" key="7">
    <source>
        <dbReference type="ARBA" id="ARBA00022989"/>
    </source>
</evidence>
<feature type="transmembrane region" description="Helical" evidence="9">
    <location>
        <begin position="351"/>
        <end position="374"/>
    </location>
</feature>
<feature type="transmembrane region" description="Helical" evidence="9">
    <location>
        <begin position="20"/>
        <end position="40"/>
    </location>
</feature>
<evidence type="ECO:0000256" key="9">
    <source>
        <dbReference type="RuleBase" id="RU363064"/>
    </source>
</evidence>
<dbReference type="Proteomes" id="UP001300672">
    <property type="component" value="Chromosome"/>
</dbReference>
<dbReference type="GO" id="GO:0005886">
    <property type="term" value="C:plasma membrane"/>
    <property type="evidence" value="ECO:0007669"/>
    <property type="project" value="UniProtKB-SubCell"/>
</dbReference>
<dbReference type="FunFam" id="1.20.1740.10:FF:000004">
    <property type="entry name" value="Sodium:alanine symporter family protein"/>
    <property type="match status" value="1"/>
</dbReference>
<keyword evidence="3 9" id="KW-0813">Transport</keyword>
<dbReference type="PANTHER" id="PTHR30330">
    <property type="entry name" value="AGSS FAMILY TRANSPORTER, SODIUM-ALANINE"/>
    <property type="match status" value="1"/>
</dbReference>
<dbReference type="AlphaFoldDB" id="A0AA95H3I8"/>
<evidence type="ECO:0000256" key="5">
    <source>
        <dbReference type="ARBA" id="ARBA00022692"/>
    </source>
</evidence>
<feature type="transmembrane region" description="Helical" evidence="9">
    <location>
        <begin position="94"/>
        <end position="111"/>
    </location>
</feature>
<keyword evidence="4" id="KW-1003">Cell membrane</keyword>
<reference evidence="10" key="2">
    <citation type="submission" date="2023-04" db="EMBL/GenBank/DDBJ databases">
        <authorList>
            <person name="Beletskiy A.V."/>
            <person name="Mardanov A.V."/>
            <person name="Ravin N.V."/>
        </authorList>
    </citation>
    <scope>NUCLEOTIDE SEQUENCE</scope>
    <source>
        <strain evidence="10">GKL-01</strain>
    </source>
</reference>
<evidence type="ECO:0000256" key="2">
    <source>
        <dbReference type="ARBA" id="ARBA00009261"/>
    </source>
</evidence>
<dbReference type="NCBIfam" id="TIGR00835">
    <property type="entry name" value="agcS"/>
    <property type="match status" value="1"/>
</dbReference>